<dbReference type="Proteomes" id="UP000004277">
    <property type="component" value="Unassembled WGS sequence"/>
</dbReference>
<accession>A0ACD3STW5</accession>
<comment type="caution">
    <text evidence="1">The sequence shown here is derived from an EMBL/GenBank/DDBJ whole genome shotgun (WGS) entry which is preliminary data.</text>
</comment>
<organism evidence="1 2">
    <name type="scientific">Imbroritus primus</name>
    <dbReference type="NCBI Taxonomy" id="3058603"/>
    <lineage>
        <taxon>Bacteria</taxon>
        <taxon>Pseudomonadati</taxon>
        <taxon>Pseudomonadota</taxon>
        <taxon>Betaproteobacteria</taxon>
        <taxon>Burkholderiales</taxon>
        <taxon>Burkholderiaceae</taxon>
        <taxon>Imbroritus</taxon>
    </lineage>
</organism>
<keyword evidence="1" id="KW-0969">Cilium</keyword>
<keyword evidence="1" id="KW-0282">Flagellum</keyword>
<reference evidence="1" key="1">
    <citation type="submission" date="2019-05" db="EMBL/GenBank/DDBJ databases">
        <title>Revised genome assembly of Burkholderiaceae (previously Ralstonia) sp. PBA.</title>
        <authorList>
            <person name="Gan H.M."/>
        </authorList>
    </citation>
    <scope>NUCLEOTIDE SEQUENCE</scope>
    <source>
        <strain evidence="1">PBA</strain>
    </source>
</reference>
<keyword evidence="1" id="KW-0966">Cell projection</keyword>
<name>A0ACD3STW5_9BURK</name>
<protein>
    <submittedName>
        <fullName evidence="1">Flagellar hook protein FliD</fullName>
    </submittedName>
</protein>
<keyword evidence="2" id="KW-1185">Reference proteome</keyword>
<proteinExistence type="predicted"/>
<dbReference type="EMBL" id="AKCV02000004">
    <property type="protein sequence ID" value="TMS59744.1"/>
    <property type="molecule type" value="Genomic_DNA"/>
</dbReference>
<evidence type="ECO:0000313" key="2">
    <source>
        <dbReference type="Proteomes" id="UP000004277"/>
    </source>
</evidence>
<gene>
    <name evidence="1" type="ORF">MW7_000940</name>
</gene>
<evidence type="ECO:0000313" key="1">
    <source>
        <dbReference type="EMBL" id="TMS59744.1"/>
    </source>
</evidence>
<sequence>MSTVSSPGIGSNLDVKSIVEGLMQIERKSLDSIKARKSDYQARLSGLGTLKSALASFQTVLGQVAQPSRFGGVKTSGFDNTLLGVEATAGAVAAQYALNVTKLAQPQVTVAAGQSSISAPIGNGSPTRLTFSFGAITGGTLADGAYSGASFSQDPTRTGGSIVIDGSNNSLAGIRDAINAAKLGVRASIVNDGSAGTPYRLVLTSTEPGAGGSVRIDVDAAVDGGTADAALTGLLAHDPAGVQNLTQQSAAQNAELTINGIAVTSASNTVKGALEGVTLNLLKTGSTSLTVAADPGVAKQAVSDFVKAYNDLTRTLNALTVNDPKGTTIGPLASDASVTVLRSQMYRALSQTIGDGEVQSLADLGIRTQADGTLSLDDAKLTAKIASAPDEVMRLFAEVGKSTDSLVSASTIGAKTQAGTYAVNVTQLATQGKLAGTAPAPLTITAGDNDVFTIRVDGVSADITLPPGTYTNAGLVALLQSQINGAKALRSAGAAVSVSMDVSGVLQLTSNRYGSASTLGITEAGANPLFGAAPVATDGVDAAGTINGEAATGNGQTLIGKSGSVVDGLIVTVPGGNLGDRGTVTITRGYAPTLKSMIDDLLSKEGMVASRTDAINNTIKGYDRDIANVEERLAQREARYLAQFQALDSLISNMNATSSFLTQQLAALAKSTSNS</sequence>